<dbReference type="InterPro" id="IPR020103">
    <property type="entry name" value="PsdUridine_synth_cat_dom_sf"/>
</dbReference>
<organism evidence="1 2">
    <name type="scientific">Trypanosoma rangeli</name>
    <dbReference type="NCBI Taxonomy" id="5698"/>
    <lineage>
        <taxon>Eukaryota</taxon>
        <taxon>Discoba</taxon>
        <taxon>Euglenozoa</taxon>
        <taxon>Kinetoplastea</taxon>
        <taxon>Metakinetoplastina</taxon>
        <taxon>Trypanosomatida</taxon>
        <taxon>Trypanosomatidae</taxon>
        <taxon>Trypanosoma</taxon>
        <taxon>Herpetosoma</taxon>
    </lineage>
</organism>
<dbReference type="GeneID" id="40324487"/>
<comment type="caution">
    <text evidence="1">The sequence shown here is derived from an EMBL/GenBank/DDBJ whole genome shotgun (WGS) entry which is preliminary data.</text>
</comment>
<dbReference type="InterPro" id="IPR001656">
    <property type="entry name" value="PsdUridine_synth_TruD"/>
</dbReference>
<dbReference type="GO" id="GO:0009982">
    <property type="term" value="F:pseudouridine synthase activity"/>
    <property type="evidence" value="ECO:0007669"/>
    <property type="project" value="InterPro"/>
</dbReference>
<evidence type="ECO:0000313" key="1">
    <source>
        <dbReference type="EMBL" id="RNF11994.1"/>
    </source>
</evidence>
<accession>A0A3S5ISL3</accession>
<dbReference type="EMBL" id="MKGL01000010">
    <property type="protein sequence ID" value="RNF11994.1"/>
    <property type="molecule type" value="Genomic_DNA"/>
</dbReference>
<gene>
    <name evidence="1" type="ORF">TraAM80_00554</name>
</gene>
<dbReference type="GO" id="GO:0003723">
    <property type="term" value="F:RNA binding"/>
    <property type="evidence" value="ECO:0007669"/>
    <property type="project" value="InterPro"/>
</dbReference>
<dbReference type="SUPFAM" id="SSF55120">
    <property type="entry name" value="Pseudouridine synthase"/>
    <property type="match status" value="1"/>
</dbReference>
<dbReference type="RefSeq" id="XP_029242494.1">
    <property type="nucleotide sequence ID" value="XM_029377627.1"/>
</dbReference>
<evidence type="ECO:0000313" key="2">
    <source>
        <dbReference type="Proteomes" id="UP000283634"/>
    </source>
</evidence>
<protein>
    <submittedName>
        <fullName evidence="1">Uncharacterized protein</fullName>
    </submittedName>
</protein>
<dbReference type="AlphaFoldDB" id="A0A3S5ISL3"/>
<proteinExistence type="predicted"/>
<dbReference type="PANTHER" id="PTHR13326:SF25">
    <property type="entry name" value="TRUD DOMAIN-CONTAINING PROTEIN"/>
    <property type="match status" value="1"/>
</dbReference>
<sequence length="602" mass="67794">MTKDRINFRRSMKHAHSAAAVEDAVGITELRTTHSGGTRAEEERGLRVTGLMKWSFDDFIVQEVWPDGVLHQLQEEGAMGTHTTTAFLVRVISEGVPDSAIATLIEGKCPHKTSIWFLTPMDFVSCQERFVLVHSSSCDAGRSFQSEQKVHLAEGIVCLGKAMRTPFDAKAVPSLPIHLLPDIRYSIVLRCMRGSLADVLPRLEGLAKHGFLNYSHLARHGVGLFRAFESGRHLLHRDYVEFLRGHVLGLTERSPLLCKETPSLLEMLANPKSTRRDWARLKQGLEYALKQDDIMVHRPQTGLYYPHHTLLYDFLERASDIVPTHHDSAQLIRESIPRLLLQEKLRSVADVHFNALASLRWNMQGTQVDVGDLVISDAEGGPLDIFEAPADHMNGEMIHGRHPEWLSIAGENHMNRMRERVRLVQSPEEGRRFSLGQVVLPVMGSGVEQLVLPSGRLKEASERLVQELQIEGLTKMKAAPPATYRRLIVRPKDFAYCVFDDERGWCWESNNDAPIRPLLYGDQEGIIRQPSPLFMETGKNMIARAGIRGAEQRSYFLKAARRSGMTCVLRMTLPRGSAVTSALREAFQFATLDPGAIFRLLR</sequence>
<dbReference type="InterPro" id="IPR042214">
    <property type="entry name" value="TruD_catalytic"/>
</dbReference>
<dbReference type="OMA" id="SSAHQDW"/>
<dbReference type="OrthoDB" id="447290at2759"/>
<reference evidence="1 2" key="1">
    <citation type="journal article" date="2018" name="BMC Genomics">
        <title>Genomic comparison of Trypanosoma conorhini and Trypanosoma rangeli to Trypanosoma cruzi strains of high and low virulence.</title>
        <authorList>
            <person name="Bradwell K.R."/>
            <person name="Koparde V.N."/>
            <person name="Matveyev A.V."/>
            <person name="Serrano M.G."/>
            <person name="Alves J.M."/>
            <person name="Parikh H."/>
            <person name="Huang B."/>
            <person name="Lee V."/>
            <person name="Espinosa-Alvarez O."/>
            <person name="Ortiz P.A."/>
            <person name="Costa-Martins A.G."/>
            <person name="Teixeira M.M."/>
            <person name="Buck G.A."/>
        </authorList>
    </citation>
    <scope>NUCLEOTIDE SEQUENCE [LARGE SCALE GENOMIC DNA]</scope>
    <source>
        <strain evidence="1 2">AM80</strain>
    </source>
</reference>
<dbReference type="PANTHER" id="PTHR13326">
    <property type="entry name" value="TRNA PSEUDOURIDINE SYNTHASE D"/>
    <property type="match status" value="1"/>
</dbReference>
<dbReference type="Proteomes" id="UP000283634">
    <property type="component" value="Unassembled WGS sequence"/>
</dbReference>
<name>A0A3S5ISL3_TRYRA</name>
<dbReference type="VEuPathDB" id="TriTrypDB:TRSC58_03597"/>
<dbReference type="Gene3D" id="3.30.2350.20">
    <property type="entry name" value="TruD, catalytic domain"/>
    <property type="match status" value="1"/>
</dbReference>
<dbReference type="GO" id="GO:0001522">
    <property type="term" value="P:pseudouridine synthesis"/>
    <property type="evidence" value="ECO:0007669"/>
    <property type="project" value="InterPro"/>
</dbReference>
<keyword evidence="2" id="KW-1185">Reference proteome</keyword>